<evidence type="ECO:0000256" key="1">
    <source>
        <dbReference type="SAM" id="MobiDB-lite"/>
    </source>
</evidence>
<sequence length="210" mass="23297">MTAAEAARILVESIDVNIPDDSIKYGFQSFDQEFVDEPALRRANSVGVKIRDTLQRTHSGLKEQVQRTNSGVREPLQRANSGSTESLQRTNSGLRDTLQRSNRGVTPFRMYSRQNSRSDSGRSSSTADLTKPESDLSGLSSHTSGNTGKTLESMMQLMHTMVESIGKLQQDVTELKARRYCLGGCCTKISDQESLQQASPRLKKKASFEF</sequence>
<evidence type="ECO:0000313" key="2">
    <source>
        <dbReference type="EMBL" id="GMF12482.1"/>
    </source>
</evidence>
<accession>A0A9W6TH48</accession>
<name>A0A9W6TH48_9STRA</name>
<protein>
    <submittedName>
        <fullName evidence="2">Unnamed protein product</fullName>
    </submittedName>
</protein>
<gene>
    <name evidence="2" type="ORF">Plil01_000308800</name>
</gene>
<dbReference type="EMBL" id="BSXW01000122">
    <property type="protein sequence ID" value="GMF12482.1"/>
    <property type="molecule type" value="Genomic_DNA"/>
</dbReference>
<dbReference type="AlphaFoldDB" id="A0A9W6TH48"/>
<feature type="region of interest" description="Disordered" evidence="1">
    <location>
        <begin position="57"/>
        <end position="148"/>
    </location>
</feature>
<organism evidence="2 3">
    <name type="scientific">Phytophthora lilii</name>
    <dbReference type="NCBI Taxonomy" id="2077276"/>
    <lineage>
        <taxon>Eukaryota</taxon>
        <taxon>Sar</taxon>
        <taxon>Stramenopiles</taxon>
        <taxon>Oomycota</taxon>
        <taxon>Peronosporomycetes</taxon>
        <taxon>Peronosporales</taxon>
        <taxon>Peronosporaceae</taxon>
        <taxon>Phytophthora</taxon>
    </lineage>
</organism>
<feature type="compositionally biased region" description="Low complexity" evidence="1">
    <location>
        <begin position="112"/>
        <end position="125"/>
    </location>
</feature>
<comment type="caution">
    <text evidence="2">The sequence shown here is derived from an EMBL/GenBank/DDBJ whole genome shotgun (WGS) entry which is preliminary data.</text>
</comment>
<dbReference type="Proteomes" id="UP001165083">
    <property type="component" value="Unassembled WGS sequence"/>
</dbReference>
<keyword evidence="3" id="KW-1185">Reference proteome</keyword>
<proteinExistence type="predicted"/>
<reference evidence="2" key="1">
    <citation type="submission" date="2023-04" db="EMBL/GenBank/DDBJ databases">
        <title>Phytophthora lilii NBRC 32176.</title>
        <authorList>
            <person name="Ichikawa N."/>
            <person name="Sato H."/>
            <person name="Tonouchi N."/>
        </authorList>
    </citation>
    <scope>NUCLEOTIDE SEQUENCE</scope>
    <source>
        <strain evidence="2">NBRC 32176</strain>
    </source>
</reference>
<evidence type="ECO:0000313" key="3">
    <source>
        <dbReference type="Proteomes" id="UP001165083"/>
    </source>
</evidence>
<feature type="compositionally biased region" description="Polar residues" evidence="1">
    <location>
        <begin position="78"/>
        <end position="104"/>
    </location>
</feature>
<feature type="compositionally biased region" description="Polar residues" evidence="1">
    <location>
        <begin position="137"/>
        <end position="148"/>
    </location>
</feature>